<evidence type="ECO:0008006" key="4">
    <source>
        <dbReference type="Google" id="ProtNLM"/>
    </source>
</evidence>
<organism evidence="2 3">
    <name type="scientific">Papillibacter cinnamivorans DSM 12816</name>
    <dbReference type="NCBI Taxonomy" id="1122930"/>
    <lineage>
        <taxon>Bacteria</taxon>
        <taxon>Bacillati</taxon>
        <taxon>Bacillota</taxon>
        <taxon>Clostridia</taxon>
        <taxon>Eubacteriales</taxon>
        <taxon>Oscillospiraceae</taxon>
        <taxon>Papillibacter</taxon>
    </lineage>
</organism>
<keyword evidence="1" id="KW-1133">Transmembrane helix</keyword>
<evidence type="ECO:0000256" key="1">
    <source>
        <dbReference type="SAM" id="Phobius"/>
    </source>
</evidence>
<dbReference type="STRING" id="1122930.SAMN02745168_1894"/>
<keyword evidence="1" id="KW-0472">Membrane</keyword>
<keyword evidence="1" id="KW-0812">Transmembrane</keyword>
<name>A0A1W2AQ53_9FIRM</name>
<dbReference type="EMBL" id="FWXW01000004">
    <property type="protein sequence ID" value="SMC62837.1"/>
    <property type="molecule type" value="Genomic_DNA"/>
</dbReference>
<feature type="transmembrane region" description="Helical" evidence="1">
    <location>
        <begin position="12"/>
        <end position="31"/>
    </location>
</feature>
<accession>A0A1W2AQ53</accession>
<dbReference type="OrthoDB" id="1952939at2"/>
<proteinExistence type="predicted"/>
<keyword evidence="3" id="KW-1185">Reference proteome</keyword>
<dbReference type="AlphaFoldDB" id="A0A1W2AQ53"/>
<dbReference type="Proteomes" id="UP000192790">
    <property type="component" value="Unassembled WGS sequence"/>
</dbReference>
<protein>
    <recommendedName>
        <fullName evidence="4">Flp pilus-assembly TadE/G-like</fullName>
    </recommendedName>
</protein>
<reference evidence="2 3" key="1">
    <citation type="submission" date="2017-04" db="EMBL/GenBank/DDBJ databases">
        <authorList>
            <person name="Afonso C.L."/>
            <person name="Miller P.J."/>
            <person name="Scott M.A."/>
            <person name="Spackman E."/>
            <person name="Goraichik I."/>
            <person name="Dimitrov K.M."/>
            <person name="Suarez D.L."/>
            <person name="Swayne D.E."/>
        </authorList>
    </citation>
    <scope>NUCLEOTIDE SEQUENCE [LARGE SCALE GENOMIC DNA]</scope>
    <source>
        <strain evidence="2 3">DSM 12816</strain>
    </source>
</reference>
<evidence type="ECO:0000313" key="3">
    <source>
        <dbReference type="Proteomes" id="UP000192790"/>
    </source>
</evidence>
<dbReference type="RefSeq" id="WP_084234571.1">
    <property type="nucleotide sequence ID" value="NZ_FWXW01000004.1"/>
</dbReference>
<sequence>MKKLLKDRTGSVSIMFFGFLFVLLLMTFLIIEMGATMENHDYALSVLQRACNSAVEASIMDEYRADGILLLDTQGADEDFRSFVRNDLPSKYQIVISSVNCTASPPSMTATGTITFPTVFSQYGFEEMTVSFTVKSTNYDLD</sequence>
<evidence type="ECO:0000313" key="2">
    <source>
        <dbReference type="EMBL" id="SMC62837.1"/>
    </source>
</evidence>
<gene>
    <name evidence="2" type="ORF">SAMN02745168_1894</name>
</gene>